<proteinExistence type="predicted"/>
<organism evidence="1 2">
    <name type="scientific">Phlebia brevispora</name>
    <dbReference type="NCBI Taxonomy" id="194682"/>
    <lineage>
        <taxon>Eukaryota</taxon>
        <taxon>Fungi</taxon>
        <taxon>Dikarya</taxon>
        <taxon>Basidiomycota</taxon>
        <taxon>Agaricomycotina</taxon>
        <taxon>Agaricomycetes</taxon>
        <taxon>Polyporales</taxon>
        <taxon>Meruliaceae</taxon>
        <taxon>Phlebia</taxon>
    </lineage>
</organism>
<accession>A0ACC1T5R1</accession>
<gene>
    <name evidence="1" type="ORF">NM688_g3477</name>
</gene>
<protein>
    <submittedName>
        <fullName evidence="1">Uncharacterized protein</fullName>
    </submittedName>
</protein>
<name>A0ACC1T5R1_9APHY</name>
<evidence type="ECO:0000313" key="2">
    <source>
        <dbReference type="Proteomes" id="UP001148662"/>
    </source>
</evidence>
<dbReference type="Proteomes" id="UP001148662">
    <property type="component" value="Unassembled WGS sequence"/>
</dbReference>
<keyword evidence="2" id="KW-1185">Reference proteome</keyword>
<sequence length="390" mass="44370">MSKMLITSPEFNCSNEILTIVAMLSVPNIWLRPPNQRREADAAKATFTVPDGDHLTLLNVYNHYQQNLYDKSWAWNNYISQRSLVQAENVRTQLQRTMERFDIDLVSTQDERRLYTNIRKVLVCGYFMQVAHKEGEKNQYLTVKDNQVVALHPSCGLDNQPEWVVFNEFVLTTRPYIRTVTVIDPAWLLEYAPSYFDLKEFRNGETKRALLRVANKRTGKRAGIEDGRASRRTSKRSGMKDSRSLLFHLFFSLLSAPALLKVKMSTITFNAEADHWYLLRRWNAGGYAGDNGGNFSFDMVYNPSTSKVNASGSDIAGPFTIYGFFDGVQLRFEKRYPSWEWTYSGAVVTTNPSRNSYSIAGSWGRNGAQTGTFTLTLAPAAKSSDFVVDS</sequence>
<evidence type="ECO:0000313" key="1">
    <source>
        <dbReference type="EMBL" id="KAJ3553689.1"/>
    </source>
</evidence>
<dbReference type="EMBL" id="JANHOG010000510">
    <property type="protein sequence ID" value="KAJ3553689.1"/>
    <property type="molecule type" value="Genomic_DNA"/>
</dbReference>
<reference evidence="1" key="1">
    <citation type="submission" date="2022-07" db="EMBL/GenBank/DDBJ databases">
        <title>Genome Sequence of Phlebia brevispora.</title>
        <authorList>
            <person name="Buettner E."/>
        </authorList>
    </citation>
    <scope>NUCLEOTIDE SEQUENCE</scope>
    <source>
        <strain evidence="1">MPL23</strain>
    </source>
</reference>
<comment type="caution">
    <text evidence="1">The sequence shown here is derived from an EMBL/GenBank/DDBJ whole genome shotgun (WGS) entry which is preliminary data.</text>
</comment>